<evidence type="ECO:0000313" key="2">
    <source>
        <dbReference type="EMBL" id="MBB3135115.1"/>
    </source>
</evidence>
<gene>
    <name evidence="2" type="ORF">FHS26_002856</name>
</gene>
<reference evidence="2 3" key="1">
    <citation type="submission" date="2020-08" db="EMBL/GenBank/DDBJ databases">
        <title>Genomic Encyclopedia of Type Strains, Phase III (KMG-III): the genomes of soil and plant-associated and newly described type strains.</title>
        <authorList>
            <person name="Whitman W."/>
        </authorList>
    </citation>
    <scope>NUCLEOTIDE SEQUENCE [LARGE SCALE GENOMIC DNA]</scope>
    <source>
        <strain evidence="2 3">CECT 4113</strain>
    </source>
</reference>
<dbReference type="InterPro" id="IPR000182">
    <property type="entry name" value="GNAT_dom"/>
</dbReference>
<dbReference type="Pfam" id="PF00583">
    <property type="entry name" value="Acetyltransf_1"/>
    <property type="match status" value="1"/>
</dbReference>
<sequence length="201" mass="22951">MPIIRPRHIFPRMQDRFSFFPATADRQADIEAVFDDCSGGRNCRCAYWYLPNADYKAGWGEGNRSWFRSLMTQPRPPGILACHEDEPAGWCGVAPRAVFDRLRRSKPFAPIDDRPVWSINCFIVRKPFRRQGFSRLLLKHAVEFARANGAECLEAYPVDQAARASNGAELYPGTLSMFLDAGFVEVTRRLPARPIVRLECR</sequence>
<dbReference type="InterPro" id="IPR016181">
    <property type="entry name" value="Acyl_CoA_acyltransferase"/>
</dbReference>
<evidence type="ECO:0000259" key="1">
    <source>
        <dbReference type="PROSITE" id="PS51186"/>
    </source>
</evidence>
<name>A0A7W5BLD7_9HYPH</name>
<dbReference type="PROSITE" id="PS51186">
    <property type="entry name" value="GNAT"/>
    <property type="match status" value="1"/>
</dbReference>
<evidence type="ECO:0000313" key="3">
    <source>
        <dbReference type="Proteomes" id="UP000518315"/>
    </source>
</evidence>
<dbReference type="Gene3D" id="3.40.630.30">
    <property type="match status" value="1"/>
</dbReference>
<organism evidence="2 3">
    <name type="scientific">Rhizobium pisi</name>
    <dbReference type="NCBI Taxonomy" id="574561"/>
    <lineage>
        <taxon>Bacteria</taxon>
        <taxon>Pseudomonadati</taxon>
        <taxon>Pseudomonadota</taxon>
        <taxon>Alphaproteobacteria</taxon>
        <taxon>Hyphomicrobiales</taxon>
        <taxon>Rhizobiaceae</taxon>
        <taxon>Rhizobium/Agrobacterium group</taxon>
        <taxon>Rhizobium</taxon>
    </lineage>
</organism>
<dbReference type="Proteomes" id="UP000518315">
    <property type="component" value="Unassembled WGS sequence"/>
</dbReference>
<keyword evidence="3" id="KW-1185">Reference proteome</keyword>
<dbReference type="CDD" id="cd04301">
    <property type="entry name" value="NAT_SF"/>
    <property type="match status" value="1"/>
</dbReference>
<feature type="domain" description="N-acetyltransferase" evidence="1">
    <location>
        <begin position="28"/>
        <end position="201"/>
    </location>
</feature>
<dbReference type="SUPFAM" id="SSF55729">
    <property type="entry name" value="Acyl-CoA N-acyltransferases (Nat)"/>
    <property type="match status" value="1"/>
</dbReference>
<protein>
    <submittedName>
        <fullName evidence="2">GNAT superfamily N-acetyltransferase</fullName>
    </submittedName>
</protein>
<comment type="caution">
    <text evidence="2">The sequence shown here is derived from an EMBL/GenBank/DDBJ whole genome shotgun (WGS) entry which is preliminary data.</text>
</comment>
<dbReference type="EMBL" id="JACHXH010000009">
    <property type="protein sequence ID" value="MBB3135115.1"/>
    <property type="molecule type" value="Genomic_DNA"/>
</dbReference>
<dbReference type="GO" id="GO:0016747">
    <property type="term" value="F:acyltransferase activity, transferring groups other than amino-acyl groups"/>
    <property type="evidence" value="ECO:0007669"/>
    <property type="project" value="InterPro"/>
</dbReference>
<proteinExistence type="predicted"/>
<accession>A0A7W5BLD7</accession>
<dbReference type="AlphaFoldDB" id="A0A7W5BLD7"/>
<keyword evidence="2" id="KW-0808">Transferase</keyword>